<protein>
    <recommendedName>
        <fullName evidence="3">Heme oxygenase</fullName>
    </recommendedName>
</protein>
<evidence type="ECO:0000313" key="1">
    <source>
        <dbReference type="EMBL" id="TDB61152.1"/>
    </source>
</evidence>
<evidence type="ECO:0000313" key="2">
    <source>
        <dbReference type="Proteomes" id="UP000295706"/>
    </source>
</evidence>
<dbReference type="CDD" id="cd19166">
    <property type="entry name" value="HemeO-bac"/>
    <property type="match status" value="1"/>
</dbReference>
<dbReference type="AlphaFoldDB" id="A0A4R4K3K7"/>
<dbReference type="SUPFAM" id="SSF48613">
    <property type="entry name" value="Heme oxygenase-like"/>
    <property type="match status" value="1"/>
</dbReference>
<dbReference type="RefSeq" id="WP_132121045.1">
    <property type="nucleotide sequence ID" value="NZ_SMJU01000015.1"/>
</dbReference>
<dbReference type="GO" id="GO:0006788">
    <property type="term" value="P:heme oxidation"/>
    <property type="evidence" value="ECO:0007669"/>
    <property type="project" value="InterPro"/>
</dbReference>
<dbReference type="InterPro" id="IPR016053">
    <property type="entry name" value="Haem_Oase-like"/>
</dbReference>
<reference evidence="1 2" key="1">
    <citation type="submission" date="2019-02" db="EMBL/GenBank/DDBJ databases">
        <title>Arundinibacter roseus gen. nov., sp. nov., a new member of the family Cytophagaceae.</title>
        <authorList>
            <person name="Szuroczki S."/>
            <person name="Khayer B."/>
            <person name="Sproer C."/>
            <person name="Toumi M."/>
            <person name="Szabo A."/>
            <person name="Felfoldi T."/>
            <person name="Schumann P."/>
            <person name="Toth E."/>
        </authorList>
    </citation>
    <scope>NUCLEOTIDE SEQUENCE [LARGE SCALE GENOMIC DNA]</scope>
    <source>
        <strain evidence="1 2">DMA-k-7a</strain>
    </source>
</reference>
<dbReference type="Proteomes" id="UP000295706">
    <property type="component" value="Unassembled WGS sequence"/>
</dbReference>
<keyword evidence="2" id="KW-1185">Reference proteome</keyword>
<dbReference type="OrthoDB" id="114943at2"/>
<accession>A0A4R4K3K7</accession>
<name>A0A4R4K3K7_9BACT</name>
<dbReference type="InterPro" id="IPR016084">
    <property type="entry name" value="Haem_Oase-like_multi-hlx"/>
</dbReference>
<sequence length="207" mass="23296">MELKKTPTINFIHTLREQTKFRHEALEQSVLSQQLMHQELKLSQYITILHGFHGAFSSLEKACESAYLQINHPNLTLEKRSFLAQEDIDYLSGPSLHESLPLQLPVPEIRTEAQVFGAVYVLEGSKLGGKVIGRHVNQVLGVTPQAGGRFFAGATEKNGLSWKEFLEVLAAFAEENPEKADGIIQSANATFGYIEDYFSAYWQKMRL</sequence>
<organism evidence="1 2">
    <name type="scientific">Arundinibacter roseus</name>
    <dbReference type="NCBI Taxonomy" id="2070510"/>
    <lineage>
        <taxon>Bacteria</taxon>
        <taxon>Pseudomonadati</taxon>
        <taxon>Bacteroidota</taxon>
        <taxon>Cytophagia</taxon>
        <taxon>Cytophagales</taxon>
        <taxon>Spirosomataceae</taxon>
        <taxon>Arundinibacter</taxon>
    </lineage>
</organism>
<dbReference type="GO" id="GO:0004392">
    <property type="term" value="F:heme oxygenase (decyclizing) activity"/>
    <property type="evidence" value="ECO:0007669"/>
    <property type="project" value="InterPro"/>
</dbReference>
<dbReference type="EMBL" id="SMJU01000015">
    <property type="protein sequence ID" value="TDB61152.1"/>
    <property type="molecule type" value="Genomic_DNA"/>
</dbReference>
<gene>
    <name evidence="1" type="ORF">EZE20_20010</name>
</gene>
<proteinExistence type="predicted"/>
<dbReference type="Gene3D" id="1.20.910.10">
    <property type="entry name" value="Heme oxygenase-like"/>
    <property type="match status" value="1"/>
</dbReference>
<comment type="caution">
    <text evidence="1">The sequence shown here is derived from an EMBL/GenBank/DDBJ whole genome shotgun (WGS) entry which is preliminary data.</text>
</comment>
<evidence type="ECO:0008006" key="3">
    <source>
        <dbReference type="Google" id="ProtNLM"/>
    </source>
</evidence>
<dbReference type="Pfam" id="PF01126">
    <property type="entry name" value="Heme_oxygenase"/>
    <property type="match status" value="1"/>
</dbReference>